<dbReference type="Pfam" id="PF13855">
    <property type="entry name" value="LRR_8"/>
    <property type="match status" value="1"/>
</dbReference>
<dbReference type="InterPro" id="IPR050216">
    <property type="entry name" value="LRR_domain-containing"/>
</dbReference>
<proteinExistence type="predicted"/>
<name>A0A7M5X4L8_9CNID</name>
<evidence type="ECO:0000313" key="3">
    <source>
        <dbReference type="EnsemblMetazoa" id="CLYHEMP017387.2"/>
    </source>
</evidence>
<accession>A0A7M5X4L8</accession>
<keyword evidence="4" id="KW-1185">Reference proteome</keyword>
<evidence type="ECO:0000313" key="4">
    <source>
        <dbReference type="Proteomes" id="UP000594262"/>
    </source>
</evidence>
<dbReference type="GO" id="GO:0005737">
    <property type="term" value="C:cytoplasm"/>
    <property type="evidence" value="ECO:0007669"/>
    <property type="project" value="TreeGrafter"/>
</dbReference>
<dbReference type="AlphaFoldDB" id="A0A7M5X4L8"/>
<evidence type="ECO:0000256" key="2">
    <source>
        <dbReference type="ARBA" id="ARBA00022737"/>
    </source>
</evidence>
<evidence type="ECO:0000256" key="1">
    <source>
        <dbReference type="ARBA" id="ARBA00022614"/>
    </source>
</evidence>
<dbReference type="SMART" id="SM00369">
    <property type="entry name" value="LRR_TYP"/>
    <property type="match status" value="3"/>
</dbReference>
<evidence type="ECO:0008006" key="5">
    <source>
        <dbReference type="Google" id="ProtNLM"/>
    </source>
</evidence>
<organism evidence="3 4">
    <name type="scientific">Clytia hemisphaerica</name>
    <dbReference type="NCBI Taxonomy" id="252671"/>
    <lineage>
        <taxon>Eukaryota</taxon>
        <taxon>Metazoa</taxon>
        <taxon>Cnidaria</taxon>
        <taxon>Hydrozoa</taxon>
        <taxon>Hydroidolina</taxon>
        <taxon>Leptothecata</taxon>
        <taxon>Obeliida</taxon>
        <taxon>Clytiidae</taxon>
        <taxon>Clytia</taxon>
    </lineage>
</organism>
<dbReference type="OrthoDB" id="660555at2759"/>
<protein>
    <recommendedName>
        <fullName evidence="5">Leucine rich repeat containing protein</fullName>
    </recommendedName>
</protein>
<dbReference type="PANTHER" id="PTHR48051:SF1">
    <property type="entry name" value="RAS SUPPRESSOR PROTEIN 1"/>
    <property type="match status" value="1"/>
</dbReference>
<sequence length="130" mass="14878">MVDAENRMLVAALKRKPQNLNFSNKNLSYLPESIGKITSVRCLDLKNNHLTELPDDLSSLAELKLINLGNNKFKEIPHVLREFKCLETLHLFNNELHELCPSTLGEKQSTDLLSVTELESKLFGRNTMHY</sequence>
<dbReference type="SUPFAM" id="SSF52058">
    <property type="entry name" value="L domain-like"/>
    <property type="match status" value="1"/>
</dbReference>
<dbReference type="Gene3D" id="3.80.10.10">
    <property type="entry name" value="Ribonuclease Inhibitor"/>
    <property type="match status" value="1"/>
</dbReference>
<dbReference type="InterPro" id="IPR032675">
    <property type="entry name" value="LRR_dom_sf"/>
</dbReference>
<dbReference type="Proteomes" id="UP000594262">
    <property type="component" value="Unplaced"/>
</dbReference>
<keyword evidence="1" id="KW-0433">Leucine-rich repeat</keyword>
<keyword evidence="2" id="KW-0677">Repeat</keyword>
<dbReference type="PROSITE" id="PS51450">
    <property type="entry name" value="LRR"/>
    <property type="match status" value="1"/>
</dbReference>
<dbReference type="InterPro" id="IPR001611">
    <property type="entry name" value="Leu-rich_rpt"/>
</dbReference>
<reference evidence="3" key="1">
    <citation type="submission" date="2021-01" db="UniProtKB">
        <authorList>
            <consortium name="EnsemblMetazoa"/>
        </authorList>
    </citation>
    <scope>IDENTIFICATION</scope>
</reference>
<dbReference type="InterPro" id="IPR003591">
    <property type="entry name" value="Leu-rich_rpt_typical-subtyp"/>
</dbReference>
<dbReference type="PANTHER" id="PTHR48051">
    <property type="match status" value="1"/>
</dbReference>
<dbReference type="EnsemblMetazoa" id="CLYHEMT017387.2">
    <property type="protein sequence ID" value="CLYHEMP017387.2"/>
    <property type="gene ID" value="CLYHEMG017387"/>
</dbReference>